<evidence type="ECO:0000313" key="5">
    <source>
        <dbReference type="Proteomes" id="UP001595962"/>
    </source>
</evidence>
<feature type="domain" description="Lysozyme inhibitor LprI-like N-terminal" evidence="3">
    <location>
        <begin position="19"/>
        <end position="119"/>
    </location>
</feature>
<reference evidence="5" key="1">
    <citation type="journal article" date="2019" name="Int. J. Syst. Evol. Microbiol.">
        <title>The Global Catalogue of Microorganisms (GCM) 10K type strain sequencing project: providing services to taxonomists for standard genome sequencing and annotation.</title>
        <authorList>
            <consortium name="The Broad Institute Genomics Platform"/>
            <consortium name="The Broad Institute Genome Sequencing Center for Infectious Disease"/>
            <person name="Wu L."/>
            <person name="Ma J."/>
        </authorList>
    </citation>
    <scope>NUCLEOTIDE SEQUENCE [LARGE SCALE GENOMIC DNA]</scope>
    <source>
        <strain evidence="5">DT28</strain>
    </source>
</reference>
<gene>
    <name evidence="4" type="ORF">ACFO3I_15490</name>
</gene>
<dbReference type="Proteomes" id="UP001595962">
    <property type="component" value="Unassembled WGS sequence"/>
</dbReference>
<evidence type="ECO:0000259" key="3">
    <source>
        <dbReference type="Pfam" id="PF07007"/>
    </source>
</evidence>
<organism evidence="4 5">
    <name type="scientific">Rheinheimera marina</name>
    <dbReference type="NCBI Taxonomy" id="1774958"/>
    <lineage>
        <taxon>Bacteria</taxon>
        <taxon>Pseudomonadati</taxon>
        <taxon>Pseudomonadota</taxon>
        <taxon>Gammaproteobacteria</taxon>
        <taxon>Chromatiales</taxon>
        <taxon>Chromatiaceae</taxon>
        <taxon>Rheinheimera</taxon>
    </lineage>
</organism>
<name>A0ABV9JQD9_9GAMM</name>
<feature type="signal peptide" evidence="2">
    <location>
        <begin position="1"/>
        <end position="17"/>
    </location>
</feature>
<keyword evidence="1" id="KW-0175">Coiled coil</keyword>
<dbReference type="Pfam" id="PF07007">
    <property type="entry name" value="LprI"/>
    <property type="match status" value="1"/>
</dbReference>
<dbReference type="InterPro" id="IPR009739">
    <property type="entry name" value="LprI-like_N"/>
</dbReference>
<evidence type="ECO:0000256" key="1">
    <source>
        <dbReference type="SAM" id="Coils"/>
    </source>
</evidence>
<evidence type="ECO:0000256" key="2">
    <source>
        <dbReference type="SAM" id="SignalP"/>
    </source>
</evidence>
<protein>
    <submittedName>
        <fullName evidence="4">Lysozyme inhibitor LprI family protein</fullName>
    </submittedName>
</protein>
<feature type="coiled-coil region" evidence="1">
    <location>
        <begin position="30"/>
        <end position="57"/>
    </location>
</feature>
<proteinExistence type="predicted"/>
<dbReference type="EMBL" id="JBHSGB010000014">
    <property type="protein sequence ID" value="MFC4656420.1"/>
    <property type="molecule type" value="Genomic_DNA"/>
</dbReference>
<dbReference type="Gene3D" id="1.20.1270.180">
    <property type="match status" value="1"/>
</dbReference>
<accession>A0ABV9JQD9</accession>
<dbReference type="RefSeq" id="WP_377335465.1">
    <property type="nucleotide sequence ID" value="NZ_JBHSGB010000014.1"/>
</dbReference>
<evidence type="ECO:0000313" key="4">
    <source>
        <dbReference type="EMBL" id="MFC4656420.1"/>
    </source>
</evidence>
<feature type="chain" id="PRO_5045141764" evidence="2">
    <location>
        <begin position="18"/>
        <end position="129"/>
    </location>
</feature>
<sequence length="129" mass="15170">MKSLVLILPLLAFKVVANCDEGQSTPKARLSCLDQQLEQSQRELTSWENNLQFKLEQHVKTTGRKDSLQGFTKSRQLFQNFQEQDCRWQYQLRLPESQQAAIAYKTCQLRHVQQRIDQLKQSDFQPEKS</sequence>
<keyword evidence="2" id="KW-0732">Signal</keyword>
<comment type="caution">
    <text evidence="4">The sequence shown here is derived from an EMBL/GenBank/DDBJ whole genome shotgun (WGS) entry which is preliminary data.</text>
</comment>
<keyword evidence="5" id="KW-1185">Reference proteome</keyword>